<dbReference type="Pfam" id="PF03198">
    <property type="entry name" value="Glyco_hydro_72"/>
    <property type="match status" value="1"/>
</dbReference>
<proteinExistence type="inferred from homology"/>
<dbReference type="SUPFAM" id="SSF51445">
    <property type="entry name" value="(Trans)glycosidases"/>
    <property type="match status" value="1"/>
</dbReference>
<comment type="caution">
    <text evidence="14">The sequence shown here is derived from an EMBL/GenBank/DDBJ whole genome shotgun (WGS) entry which is preliminary data.</text>
</comment>
<dbReference type="GO" id="GO:0071970">
    <property type="term" value="P:fungal-type cell wall (1-&gt;3)-beta-D-glucan biosynthetic process"/>
    <property type="evidence" value="ECO:0007669"/>
    <property type="project" value="TreeGrafter"/>
</dbReference>
<keyword evidence="15" id="KW-1185">Reference proteome</keyword>
<evidence type="ECO:0000256" key="12">
    <source>
        <dbReference type="SAM" id="Phobius"/>
    </source>
</evidence>
<reference evidence="14 15" key="1">
    <citation type="journal article" date="2018" name="Evol. Lett.">
        <title>Horizontal gene cluster transfer increased hallucinogenic mushroom diversity.</title>
        <authorList>
            <person name="Reynolds H.T."/>
            <person name="Vijayakumar V."/>
            <person name="Gluck-Thaler E."/>
            <person name="Korotkin H.B."/>
            <person name="Matheny P.B."/>
            <person name="Slot J.C."/>
        </authorList>
    </citation>
    <scope>NUCLEOTIDE SEQUENCE [LARGE SCALE GENOMIC DNA]</scope>
    <source>
        <strain evidence="14 15">2629</strain>
    </source>
</reference>
<evidence type="ECO:0000256" key="2">
    <source>
        <dbReference type="ARBA" id="ARBA00004589"/>
    </source>
</evidence>
<feature type="region of interest" description="Disordered" evidence="11">
    <location>
        <begin position="760"/>
        <end position="782"/>
    </location>
</feature>
<dbReference type="STRING" id="181874.A0A409YB61"/>
<dbReference type="PANTHER" id="PTHR31468:SF2">
    <property type="entry name" value="1,3-BETA-GLUCANOSYLTRANSFERASE GAS1"/>
    <property type="match status" value="1"/>
</dbReference>
<dbReference type="SMART" id="SM00768">
    <property type="entry name" value="X8"/>
    <property type="match status" value="1"/>
</dbReference>
<name>A0A409YB61_9AGAR</name>
<dbReference type="PANTHER" id="PTHR31468">
    <property type="entry name" value="1,3-BETA-GLUCANOSYLTRANSFERASE GAS1"/>
    <property type="match status" value="1"/>
</dbReference>
<dbReference type="InterPro" id="IPR012946">
    <property type="entry name" value="X8"/>
</dbReference>
<protein>
    <recommendedName>
        <fullName evidence="10">1,3-beta-glucanosyltransferase</fullName>
        <ecNumber evidence="10">2.4.1.-</ecNumber>
    </recommendedName>
</protein>
<dbReference type="InterPro" id="IPR009571">
    <property type="entry name" value="SUR7/Rim9-like_fungi"/>
</dbReference>
<dbReference type="Gene3D" id="3.20.20.80">
    <property type="entry name" value="Glycosidases"/>
    <property type="match status" value="1"/>
</dbReference>
<keyword evidence="7" id="KW-1015">Disulfide bond</keyword>
<dbReference type="Proteomes" id="UP000284842">
    <property type="component" value="Unassembled WGS sequence"/>
</dbReference>
<evidence type="ECO:0000256" key="9">
    <source>
        <dbReference type="ARBA" id="ARBA00023288"/>
    </source>
</evidence>
<keyword evidence="12" id="KW-1133">Transmembrane helix</keyword>
<dbReference type="AlphaFoldDB" id="A0A409YB61"/>
<accession>A0A409YB61</accession>
<evidence type="ECO:0000313" key="15">
    <source>
        <dbReference type="Proteomes" id="UP000284842"/>
    </source>
</evidence>
<sequence length="812" mass="86646">MRGENSVASVIILIFVHVGQINTSTIPHKISMAKIDTSGLNAAINRAVTPDTFDIYSNNASTPLQAENGIRKFYDFGLYSYCAYIDEKAGSCGNQTIGERFKPYDVIAADARPDIKIFVTIISTAPKSQGDTFFDSRYLGQSSKAAYWMILIGTICAMLALITGLLKNNLTYFLSTIFAVLSSLLLLIAASIWTVIIKKAQGINTLVLPGYDALGITLSIGPGVFLTWAAFVCMLVAVVPYGISTSNLILSSLFRQDMPLGLSGVVTLFTAFLASTVHAIPKVTRTGRYLYDDSGKRFYIKGIAYQEQGEVIAGPDNDFLEPSTFIDPLALGDACRRDLPFLQELGVNTLRVYSVDSSLNHDDCMSTFSNAGIYVIIDLALPLNGSIDRLSPSWSTNLLNQYTTTIDVFSKYDNVLAYNVGNEVVVQESTSVAPFVKAAARDVKAYLKSKKSDALVGYAAINGASDWREPLANYLSCDPDGKNSDSTAIDLYGLNNYEWCGASTFQTSYARTTDAFERYNVVAYFSEFGCILSPPRLWTETQALFSSDMARVWSGGIAFSYFPAQSAQGQFGMVTISADNTTVTTSDDFDRLKAQYSQVTFIDSPSPSAAGSTSYPSCAPSTSAFLVSNKLPQTPNNAACDCLKNSLSCHFTPQTSNYTAIAGELIDFGCSLLGQSGGSCQDIGGDGRTGVYGRISDCDPTIKLSYVMSQYYEANGRNVDACSFAGNGTVNGAVSATGTSAAISAASSCVASPGATFVPSPAPSPPASSGSNNNTGNGGKTGGAVRHFESDAFVGICIMTITTALGAFWTLS</sequence>
<gene>
    <name evidence="14" type="ORF">CVT24_005003</name>
</gene>
<evidence type="ECO:0000259" key="13">
    <source>
        <dbReference type="SMART" id="SM00768"/>
    </source>
</evidence>
<dbReference type="Gene3D" id="1.20.58.1040">
    <property type="match status" value="1"/>
</dbReference>
<dbReference type="OrthoDB" id="421038at2759"/>
<dbReference type="Pfam" id="PF07983">
    <property type="entry name" value="X8"/>
    <property type="match status" value="1"/>
</dbReference>
<feature type="transmembrane region" description="Helical" evidence="12">
    <location>
        <begin position="260"/>
        <end position="280"/>
    </location>
</feature>
<comment type="similarity">
    <text evidence="3 10">Belongs to the glycosyl hydrolase 72 family.</text>
</comment>
<feature type="transmembrane region" description="Helical" evidence="12">
    <location>
        <begin position="216"/>
        <end position="240"/>
    </location>
</feature>
<evidence type="ECO:0000256" key="1">
    <source>
        <dbReference type="ARBA" id="ARBA00004196"/>
    </source>
</evidence>
<evidence type="ECO:0000256" key="10">
    <source>
        <dbReference type="RuleBase" id="RU361209"/>
    </source>
</evidence>
<keyword evidence="12" id="KW-0812">Transmembrane</keyword>
<dbReference type="GO" id="GO:0005886">
    <property type="term" value="C:plasma membrane"/>
    <property type="evidence" value="ECO:0007669"/>
    <property type="project" value="UniProtKB-SubCell"/>
</dbReference>
<dbReference type="InParanoid" id="A0A409YB61"/>
<keyword evidence="6 10" id="KW-0472">Membrane</keyword>
<dbReference type="EC" id="2.4.1.-" evidence="10"/>
<feature type="transmembrane region" description="Helical" evidence="12">
    <location>
        <begin position="172"/>
        <end position="196"/>
    </location>
</feature>
<dbReference type="InterPro" id="IPR017853">
    <property type="entry name" value="GH"/>
</dbReference>
<dbReference type="InterPro" id="IPR004886">
    <property type="entry name" value="Glucanosyltransferase"/>
</dbReference>
<keyword evidence="8" id="KW-0325">Glycoprotein</keyword>
<feature type="transmembrane region" description="Helical" evidence="12">
    <location>
        <begin position="792"/>
        <end position="811"/>
    </location>
</feature>
<organism evidence="14 15">
    <name type="scientific">Panaeolus cyanescens</name>
    <dbReference type="NCBI Taxonomy" id="181874"/>
    <lineage>
        <taxon>Eukaryota</taxon>
        <taxon>Fungi</taxon>
        <taxon>Dikarya</taxon>
        <taxon>Basidiomycota</taxon>
        <taxon>Agaricomycotina</taxon>
        <taxon>Agaricomycetes</taxon>
        <taxon>Agaricomycetidae</taxon>
        <taxon>Agaricales</taxon>
        <taxon>Agaricineae</taxon>
        <taxon>Galeropsidaceae</taxon>
        <taxon>Panaeolus</taxon>
    </lineage>
</organism>
<keyword evidence="5" id="KW-0732">Signal</keyword>
<dbReference type="EMBL" id="NHTK01001321">
    <property type="protein sequence ID" value="PPR00255.1"/>
    <property type="molecule type" value="Genomic_DNA"/>
</dbReference>
<evidence type="ECO:0000256" key="5">
    <source>
        <dbReference type="ARBA" id="ARBA00022729"/>
    </source>
</evidence>
<evidence type="ECO:0000256" key="4">
    <source>
        <dbReference type="ARBA" id="ARBA00022622"/>
    </source>
</evidence>
<comment type="function">
    <text evidence="10">Splits internally a 1,3-beta-glucan molecule and transfers the newly generated reducing end (the donor) to the non-reducing end of another 1,3-beta-glucan molecule (the acceptor) forming a 1,3-beta linkage, resulting in the elongation of 1,3-beta-glucan chains in the cell wall.</text>
</comment>
<evidence type="ECO:0000256" key="8">
    <source>
        <dbReference type="ARBA" id="ARBA00023180"/>
    </source>
</evidence>
<dbReference type="GO" id="GO:0031505">
    <property type="term" value="P:fungal-type cell wall organization"/>
    <property type="evidence" value="ECO:0007669"/>
    <property type="project" value="TreeGrafter"/>
</dbReference>
<evidence type="ECO:0000256" key="7">
    <source>
        <dbReference type="ARBA" id="ARBA00023157"/>
    </source>
</evidence>
<comment type="subcellular location">
    <subcellularLocation>
        <location evidence="1">Cell envelope</location>
    </subcellularLocation>
    <subcellularLocation>
        <location evidence="10">Cell membrane</location>
        <topology evidence="10">Lipid-anchor</topology>
        <topology evidence="10">GPI-anchor</topology>
    </subcellularLocation>
    <subcellularLocation>
        <location evidence="2">Membrane</location>
        <topology evidence="2">Lipid-anchor</topology>
        <topology evidence="2">GPI-anchor</topology>
    </subcellularLocation>
</comment>
<feature type="transmembrane region" description="Helical" evidence="12">
    <location>
        <begin position="145"/>
        <end position="166"/>
    </location>
</feature>
<evidence type="ECO:0000256" key="6">
    <source>
        <dbReference type="ARBA" id="ARBA00023136"/>
    </source>
</evidence>
<dbReference type="FunCoup" id="A0A409YB61">
    <property type="interactions" value="71"/>
</dbReference>
<feature type="transmembrane region" description="Helical" evidence="12">
    <location>
        <begin position="6"/>
        <end position="26"/>
    </location>
</feature>
<keyword evidence="10" id="KW-0808">Transferase</keyword>
<dbReference type="GO" id="GO:0042124">
    <property type="term" value="F:1,3-beta-glucanosyltransferase activity"/>
    <property type="evidence" value="ECO:0007669"/>
    <property type="project" value="TreeGrafter"/>
</dbReference>
<dbReference type="Gene3D" id="1.20.140.150">
    <property type="match status" value="1"/>
</dbReference>
<evidence type="ECO:0000313" key="14">
    <source>
        <dbReference type="EMBL" id="PPR00255.1"/>
    </source>
</evidence>
<dbReference type="Pfam" id="PF06687">
    <property type="entry name" value="SUR7"/>
    <property type="match status" value="1"/>
</dbReference>
<feature type="domain" description="X8" evidence="13">
    <location>
        <begin position="647"/>
        <end position="751"/>
    </location>
</feature>
<keyword evidence="9 10" id="KW-0449">Lipoprotein</keyword>
<dbReference type="GO" id="GO:0098552">
    <property type="term" value="C:side of membrane"/>
    <property type="evidence" value="ECO:0007669"/>
    <property type="project" value="UniProtKB-KW"/>
</dbReference>
<evidence type="ECO:0000256" key="11">
    <source>
        <dbReference type="SAM" id="MobiDB-lite"/>
    </source>
</evidence>
<keyword evidence="4 10" id="KW-0336">GPI-anchor</keyword>
<evidence type="ECO:0000256" key="3">
    <source>
        <dbReference type="ARBA" id="ARBA00007528"/>
    </source>
</evidence>